<feature type="transmembrane region" description="Helical" evidence="1">
    <location>
        <begin position="314"/>
        <end position="332"/>
    </location>
</feature>
<feature type="transmembrane region" description="Helical" evidence="1">
    <location>
        <begin position="91"/>
        <end position="113"/>
    </location>
</feature>
<evidence type="ECO:0008006" key="4">
    <source>
        <dbReference type="Google" id="ProtNLM"/>
    </source>
</evidence>
<proteinExistence type="predicted"/>
<evidence type="ECO:0000313" key="2">
    <source>
        <dbReference type="EMBL" id="OGK16924.1"/>
    </source>
</evidence>
<keyword evidence="1" id="KW-1133">Transmembrane helix</keyword>
<accession>A0A1F7GDJ6</accession>
<feature type="transmembrane region" description="Helical" evidence="1">
    <location>
        <begin position="164"/>
        <end position="187"/>
    </location>
</feature>
<evidence type="ECO:0000256" key="1">
    <source>
        <dbReference type="SAM" id="Phobius"/>
    </source>
</evidence>
<comment type="caution">
    <text evidence="2">The sequence shown here is derived from an EMBL/GenBank/DDBJ whole genome shotgun (WGS) entry which is preliminary data.</text>
</comment>
<dbReference type="AlphaFoldDB" id="A0A1F7GDJ6"/>
<dbReference type="Proteomes" id="UP000177208">
    <property type="component" value="Unassembled WGS sequence"/>
</dbReference>
<feature type="transmembrane region" description="Helical" evidence="1">
    <location>
        <begin position="352"/>
        <end position="370"/>
    </location>
</feature>
<sequence length="380" mass="44319">MFLFFYVCLSLVLILLVTRSKVEFSFAAIFTLALALRTIVLLVFLTSRSEDINSFIQVGQMVLDKEAEYGSFYFPFISYLSALVLKLKNYIHPIFSLKLIFIFFDSLVTYPIYLLSGKNKTSALIYALNPASVIVTVIHGQMDSIPLFFFLLALAFFVKNKLSASILTLSLAIFTKPWPILFILPLFKRAKNKLLFIFLPLFPLAFTVIYSIFYRVEIKEMLNMIKGYRGVFGAWGISKIALYLTDYNLSPAIEQLLRRVFLIGFIVFSYLRSDKKVIVTIVLSMLFLFVFSPTFGMQWFSWIVPLVIIVRPKLWKIFLVMVSVYLASGFAWDAYRYVKEMMTFWNSVINRIGFLFWIFIIIMFYRNVFYQTTQGNKNRR</sequence>
<feature type="transmembrane region" description="Helical" evidence="1">
    <location>
        <begin position="67"/>
        <end position="85"/>
    </location>
</feature>
<feature type="transmembrane region" description="Helical" evidence="1">
    <location>
        <begin position="194"/>
        <end position="213"/>
    </location>
</feature>
<keyword evidence="1" id="KW-0472">Membrane</keyword>
<keyword evidence="1" id="KW-0812">Transmembrane</keyword>
<protein>
    <recommendedName>
        <fullName evidence="4">Glycosyltransferase RgtA/B/C/D-like domain-containing protein</fullName>
    </recommendedName>
</protein>
<reference evidence="2 3" key="1">
    <citation type="journal article" date="2016" name="Nat. Commun.">
        <title>Thousands of microbial genomes shed light on interconnected biogeochemical processes in an aquifer system.</title>
        <authorList>
            <person name="Anantharaman K."/>
            <person name="Brown C.T."/>
            <person name="Hug L.A."/>
            <person name="Sharon I."/>
            <person name="Castelle C.J."/>
            <person name="Probst A.J."/>
            <person name="Thomas B.C."/>
            <person name="Singh A."/>
            <person name="Wilkins M.J."/>
            <person name="Karaoz U."/>
            <person name="Brodie E.L."/>
            <person name="Williams K.H."/>
            <person name="Hubbard S.S."/>
            <person name="Banfield J.F."/>
        </authorList>
    </citation>
    <scope>NUCLEOTIDE SEQUENCE [LARGE SCALE GENOMIC DNA]</scope>
</reference>
<name>A0A1F7GDJ6_9BACT</name>
<organism evidence="2 3">
    <name type="scientific">Candidatus Roizmanbacteria bacterium RIFCSPHIGHO2_01_FULL_39_12c</name>
    <dbReference type="NCBI Taxonomy" id="1802031"/>
    <lineage>
        <taxon>Bacteria</taxon>
        <taxon>Candidatus Roizmaniibacteriota</taxon>
    </lineage>
</organism>
<feature type="transmembrane region" description="Helical" evidence="1">
    <location>
        <begin position="277"/>
        <end position="302"/>
    </location>
</feature>
<dbReference type="EMBL" id="MFZG01000015">
    <property type="protein sequence ID" value="OGK16924.1"/>
    <property type="molecule type" value="Genomic_DNA"/>
</dbReference>
<gene>
    <name evidence="2" type="ORF">A2774_00305</name>
</gene>
<evidence type="ECO:0000313" key="3">
    <source>
        <dbReference type="Proteomes" id="UP000177208"/>
    </source>
</evidence>
<feature type="transmembrane region" description="Helical" evidence="1">
    <location>
        <begin position="29"/>
        <end position="46"/>
    </location>
</feature>
<feature type="transmembrane region" description="Helical" evidence="1">
    <location>
        <begin position="125"/>
        <end position="158"/>
    </location>
</feature>